<protein>
    <submittedName>
        <fullName evidence="2">Uncharacterized protein</fullName>
    </submittedName>
</protein>
<organism evidence="2 3">
    <name type="scientific">Dendrobium chrysotoxum</name>
    <name type="common">Orchid</name>
    <dbReference type="NCBI Taxonomy" id="161865"/>
    <lineage>
        <taxon>Eukaryota</taxon>
        <taxon>Viridiplantae</taxon>
        <taxon>Streptophyta</taxon>
        <taxon>Embryophyta</taxon>
        <taxon>Tracheophyta</taxon>
        <taxon>Spermatophyta</taxon>
        <taxon>Magnoliopsida</taxon>
        <taxon>Liliopsida</taxon>
        <taxon>Asparagales</taxon>
        <taxon>Orchidaceae</taxon>
        <taxon>Epidendroideae</taxon>
        <taxon>Malaxideae</taxon>
        <taxon>Dendrobiinae</taxon>
        <taxon>Dendrobium</taxon>
    </lineage>
</organism>
<sequence>MLCMHQCLVQTWFFVMGGVGGIAKTLANGLINKGSKLLYKHSAYRLKIYWSEAIRWKRVLHQNSDIKCYKIGYIWKIVKS</sequence>
<reference evidence="2 3" key="1">
    <citation type="journal article" date="2021" name="Hortic Res">
        <title>Chromosome-scale assembly of the Dendrobium chrysotoxum genome enhances the understanding of orchid evolution.</title>
        <authorList>
            <person name="Zhang Y."/>
            <person name="Zhang G.Q."/>
            <person name="Zhang D."/>
            <person name="Liu X.D."/>
            <person name="Xu X.Y."/>
            <person name="Sun W.H."/>
            <person name="Yu X."/>
            <person name="Zhu X."/>
            <person name="Wang Z.W."/>
            <person name="Zhao X."/>
            <person name="Zhong W.Y."/>
            <person name="Chen H."/>
            <person name="Yin W.L."/>
            <person name="Huang T."/>
            <person name="Niu S.C."/>
            <person name="Liu Z.J."/>
        </authorList>
    </citation>
    <scope>NUCLEOTIDE SEQUENCE [LARGE SCALE GENOMIC DNA]</scope>
    <source>
        <strain evidence="2">Lindl</strain>
    </source>
</reference>
<dbReference type="EMBL" id="JAGFBR010000009">
    <property type="protein sequence ID" value="KAH0461437.1"/>
    <property type="molecule type" value="Genomic_DNA"/>
</dbReference>
<dbReference type="AlphaFoldDB" id="A0AAV7GZF4"/>
<feature type="transmembrane region" description="Helical" evidence="1">
    <location>
        <begin position="12"/>
        <end position="31"/>
    </location>
</feature>
<keyword evidence="1" id="KW-1133">Transmembrane helix</keyword>
<keyword evidence="1" id="KW-0472">Membrane</keyword>
<gene>
    <name evidence="2" type="ORF">IEQ34_009012</name>
</gene>
<evidence type="ECO:0000256" key="1">
    <source>
        <dbReference type="SAM" id="Phobius"/>
    </source>
</evidence>
<name>A0AAV7GZF4_DENCH</name>
<evidence type="ECO:0000313" key="3">
    <source>
        <dbReference type="Proteomes" id="UP000775213"/>
    </source>
</evidence>
<keyword evidence="1" id="KW-0812">Transmembrane</keyword>
<proteinExistence type="predicted"/>
<dbReference type="Proteomes" id="UP000775213">
    <property type="component" value="Unassembled WGS sequence"/>
</dbReference>
<accession>A0AAV7GZF4</accession>
<keyword evidence="3" id="KW-1185">Reference proteome</keyword>
<evidence type="ECO:0000313" key="2">
    <source>
        <dbReference type="EMBL" id="KAH0461437.1"/>
    </source>
</evidence>
<comment type="caution">
    <text evidence="2">The sequence shown here is derived from an EMBL/GenBank/DDBJ whole genome shotgun (WGS) entry which is preliminary data.</text>
</comment>